<dbReference type="EMBL" id="LQPH01000144">
    <property type="protein sequence ID" value="ORW18620.1"/>
    <property type="molecule type" value="Genomic_DNA"/>
</dbReference>
<dbReference type="InterPro" id="IPR020843">
    <property type="entry name" value="ER"/>
</dbReference>
<dbReference type="OrthoDB" id="334894at2"/>
<evidence type="ECO:0000256" key="5">
    <source>
        <dbReference type="ARBA" id="ARBA00022833"/>
    </source>
</evidence>
<keyword evidence="6" id="KW-0560">Oxidoreductase</keyword>
<evidence type="ECO:0000256" key="8">
    <source>
        <dbReference type="ARBA" id="ARBA00049164"/>
    </source>
</evidence>
<comment type="similarity">
    <text evidence="2 10">Belongs to the zinc-containing alcohol dehydrogenase family.</text>
</comment>
<feature type="domain" description="Enoyl reductase (ER)" evidence="11">
    <location>
        <begin position="10"/>
        <end position="362"/>
    </location>
</feature>
<gene>
    <name evidence="12" type="ORF">AWC17_10265</name>
</gene>
<dbReference type="SMART" id="SM00829">
    <property type="entry name" value="PKS_ER"/>
    <property type="match status" value="1"/>
</dbReference>
<comment type="caution">
    <text evidence="12">The sequence shown here is derived from an EMBL/GenBank/DDBJ whole genome shotgun (WGS) entry which is preliminary data.</text>
</comment>
<dbReference type="GO" id="GO:0051903">
    <property type="term" value="F:S-(hydroxymethyl)glutathione dehydrogenase [NAD(P)+] activity"/>
    <property type="evidence" value="ECO:0007669"/>
    <property type="project" value="TreeGrafter"/>
</dbReference>
<evidence type="ECO:0000313" key="13">
    <source>
        <dbReference type="Proteomes" id="UP000193781"/>
    </source>
</evidence>
<proteinExistence type="inferred from homology"/>
<evidence type="ECO:0000256" key="4">
    <source>
        <dbReference type="ARBA" id="ARBA00022723"/>
    </source>
</evidence>
<dbReference type="PANTHER" id="PTHR43880">
    <property type="entry name" value="ALCOHOL DEHYDROGENASE"/>
    <property type="match status" value="1"/>
</dbReference>
<reference evidence="12 13" key="1">
    <citation type="submission" date="2016-01" db="EMBL/GenBank/DDBJ databases">
        <title>The new phylogeny of the genus Mycobacterium.</title>
        <authorList>
            <person name="Tarcisio F."/>
            <person name="Conor M."/>
            <person name="Antonella G."/>
            <person name="Elisabetta G."/>
            <person name="Giulia F.S."/>
            <person name="Sara T."/>
            <person name="Anna F."/>
            <person name="Clotilde B."/>
            <person name="Roberto B."/>
            <person name="Veronica D.S."/>
            <person name="Fabio R."/>
            <person name="Monica P."/>
            <person name="Olivier J."/>
            <person name="Enrico T."/>
            <person name="Nicola S."/>
        </authorList>
    </citation>
    <scope>NUCLEOTIDE SEQUENCE [LARGE SCALE GENOMIC DNA]</scope>
    <source>
        <strain evidence="12 13">DSM 44803</strain>
    </source>
</reference>
<evidence type="ECO:0000256" key="1">
    <source>
        <dbReference type="ARBA" id="ARBA00001947"/>
    </source>
</evidence>
<keyword evidence="13" id="KW-1185">Reference proteome</keyword>
<evidence type="ECO:0000256" key="7">
    <source>
        <dbReference type="ARBA" id="ARBA00023027"/>
    </source>
</evidence>
<dbReference type="Gene3D" id="3.40.50.720">
    <property type="entry name" value="NAD(P)-binding Rossmann-like Domain"/>
    <property type="match status" value="1"/>
</dbReference>
<sequence length="368" mass="38770">MKTKAAVLWGLHQKWEVDEVDLDGPKENEVLVKMAAAGLCHSDDHLITGDMPMQLPVVGGHEGAGVVVDVGPGVTEVAQGDSVALSFIPACGRCEPCSRGMSNLCVLGAAIIAGPQLDGTFRFHAKGQGLGQMCVLGTFSEYTVVPLASVIKVDPSTALDTAALVGCGVTTGYGSMVRTGEARDGDTVVVMGVGGIGMNAVQGARIAGARVIVALDPVEYKRSRSLEFGATHTAATIDEAQALITDLTRGQMADVCVVSTDSAEGSYVAQALSLVGKRGRVVMTAIPHPTDTSVDLSLFDLTLYEKQVRGSLFGSSNPRHDIPRMLDLYRAGRLKLDELVTREYTLEDINSGYADLHAGVNLRGLIRF</sequence>
<organism evidence="12 13">
    <name type="scientific">Mycobacterium nebraskense</name>
    <dbReference type="NCBI Taxonomy" id="244292"/>
    <lineage>
        <taxon>Bacteria</taxon>
        <taxon>Bacillati</taxon>
        <taxon>Actinomycetota</taxon>
        <taxon>Actinomycetes</taxon>
        <taxon>Mycobacteriales</taxon>
        <taxon>Mycobacteriaceae</taxon>
        <taxon>Mycobacterium</taxon>
    </lineage>
</organism>
<dbReference type="PROSITE" id="PS00059">
    <property type="entry name" value="ADH_ZINC"/>
    <property type="match status" value="1"/>
</dbReference>
<dbReference type="InterPro" id="IPR002328">
    <property type="entry name" value="ADH_Zn_CS"/>
</dbReference>
<evidence type="ECO:0000256" key="3">
    <source>
        <dbReference type="ARBA" id="ARBA00013190"/>
    </source>
</evidence>
<dbReference type="GO" id="GO:0004022">
    <property type="term" value="F:alcohol dehydrogenase (NAD+) activity"/>
    <property type="evidence" value="ECO:0007669"/>
    <property type="project" value="UniProtKB-EC"/>
</dbReference>
<dbReference type="InterPro" id="IPR036291">
    <property type="entry name" value="NAD(P)-bd_dom_sf"/>
</dbReference>
<accession>A0A0F5NGC0</accession>
<dbReference type="PANTHER" id="PTHR43880:SF12">
    <property type="entry name" value="ALCOHOL DEHYDROGENASE CLASS-3"/>
    <property type="match status" value="1"/>
</dbReference>
<name>A0A0F5NGC0_9MYCO</name>
<evidence type="ECO:0000256" key="2">
    <source>
        <dbReference type="ARBA" id="ARBA00008072"/>
    </source>
</evidence>
<dbReference type="STRING" id="244292.ABW17_00120"/>
<dbReference type="RefSeq" id="WP_046182692.1">
    <property type="nucleotide sequence ID" value="NZ_JACKSS010000119.1"/>
</dbReference>
<dbReference type="InterPro" id="IPR023921">
    <property type="entry name" value="ADH_Zn_actinomycetes"/>
</dbReference>
<comment type="catalytic activity">
    <reaction evidence="8">
        <text>a secondary alcohol + NAD(+) = a ketone + NADH + H(+)</text>
        <dbReference type="Rhea" id="RHEA:10740"/>
        <dbReference type="ChEBI" id="CHEBI:15378"/>
        <dbReference type="ChEBI" id="CHEBI:17087"/>
        <dbReference type="ChEBI" id="CHEBI:35681"/>
        <dbReference type="ChEBI" id="CHEBI:57540"/>
        <dbReference type="ChEBI" id="CHEBI:57945"/>
        <dbReference type="EC" id="1.1.1.1"/>
    </reaction>
</comment>
<dbReference type="InterPro" id="IPR011032">
    <property type="entry name" value="GroES-like_sf"/>
</dbReference>
<evidence type="ECO:0000256" key="9">
    <source>
        <dbReference type="ARBA" id="ARBA00049243"/>
    </source>
</evidence>
<dbReference type="EC" id="1.1.1.1" evidence="3"/>
<dbReference type="SUPFAM" id="SSF50129">
    <property type="entry name" value="GroES-like"/>
    <property type="match status" value="2"/>
</dbReference>
<dbReference type="InterPro" id="IPR013149">
    <property type="entry name" value="ADH-like_C"/>
</dbReference>
<dbReference type="CDD" id="cd08279">
    <property type="entry name" value="Zn_ADH_class_III"/>
    <property type="match status" value="1"/>
</dbReference>
<evidence type="ECO:0000256" key="6">
    <source>
        <dbReference type="ARBA" id="ARBA00023002"/>
    </source>
</evidence>
<dbReference type="GO" id="GO:0046294">
    <property type="term" value="P:formaldehyde catabolic process"/>
    <property type="evidence" value="ECO:0007669"/>
    <property type="project" value="TreeGrafter"/>
</dbReference>
<comment type="cofactor">
    <cofactor evidence="1 10">
        <name>Zn(2+)</name>
        <dbReference type="ChEBI" id="CHEBI:29105"/>
    </cofactor>
</comment>
<dbReference type="Gene3D" id="3.90.180.10">
    <property type="entry name" value="Medium-chain alcohol dehydrogenases, catalytic domain"/>
    <property type="match status" value="1"/>
</dbReference>
<comment type="catalytic activity">
    <reaction evidence="9">
        <text>a primary alcohol + NAD(+) = an aldehyde + NADH + H(+)</text>
        <dbReference type="Rhea" id="RHEA:10736"/>
        <dbReference type="ChEBI" id="CHEBI:15378"/>
        <dbReference type="ChEBI" id="CHEBI:15734"/>
        <dbReference type="ChEBI" id="CHEBI:17478"/>
        <dbReference type="ChEBI" id="CHEBI:57540"/>
        <dbReference type="ChEBI" id="CHEBI:57945"/>
        <dbReference type="EC" id="1.1.1.1"/>
    </reaction>
</comment>
<dbReference type="NCBIfam" id="TIGR03989">
    <property type="entry name" value="Rxyl_3153"/>
    <property type="match status" value="1"/>
</dbReference>
<keyword evidence="5 10" id="KW-0862">Zinc</keyword>
<dbReference type="Pfam" id="PF00107">
    <property type="entry name" value="ADH_zinc_N"/>
    <property type="match status" value="1"/>
</dbReference>
<evidence type="ECO:0000313" key="12">
    <source>
        <dbReference type="EMBL" id="ORW18620.1"/>
    </source>
</evidence>
<dbReference type="Pfam" id="PF08240">
    <property type="entry name" value="ADH_N"/>
    <property type="match status" value="1"/>
</dbReference>
<dbReference type="GO" id="GO:0005829">
    <property type="term" value="C:cytosol"/>
    <property type="evidence" value="ECO:0007669"/>
    <property type="project" value="TreeGrafter"/>
</dbReference>
<keyword evidence="7" id="KW-0520">NAD</keyword>
<dbReference type="Proteomes" id="UP000193781">
    <property type="component" value="Unassembled WGS sequence"/>
</dbReference>
<dbReference type="SUPFAM" id="SSF51735">
    <property type="entry name" value="NAD(P)-binding Rossmann-fold domains"/>
    <property type="match status" value="1"/>
</dbReference>
<evidence type="ECO:0000259" key="11">
    <source>
        <dbReference type="SMART" id="SM00829"/>
    </source>
</evidence>
<evidence type="ECO:0000256" key="10">
    <source>
        <dbReference type="RuleBase" id="RU361277"/>
    </source>
</evidence>
<protein>
    <recommendedName>
        <fullName evidence="3">alcohol dehydrogenase</fullName>
        <ecNumber evidence="3">1.1.1.1</ecNumber>
    </recommendedName>
</protein>
<keyword evidence="4 10" id="KW-0479">Metal-binding</keyword>
<dbReference type="AlphaFoldDB" id="A0A0F5NGC0"/>
<dbReference type="GO" id="GO:0008270">
    <property type="term" value="F:zinc ion binding"/>
    <property type="evidence" value="ECO:0007669"/>
    <property type="project" value="InterPro"/>
</dbReference>
<dbReference type="InterPro" id="IPR013154">
    <property type="entry name" value="ADH-like_N"/>
</dbReference>